<organism evidence="2 3">
    <name type="scientific">Rhamnusium bicolor</name>
    <dbReference type="NCBI Taxonomy" id="1586634"/>
    <lineage>
        <taxon>Eukaryota</taxon>
        <taxon>Metazoa</taxon>
        <taxon>Ecdysozoa</taxon>
        <taxon>Arthropoda</taxon>
        <taxon>Hexapoda</taxon>
        <taxon>Insecta</taxon>
        <taxon>Pterygota</taxon>
        <taxon>Neoptera</taxon>
        <taxon>Endopterygota</taxon>
        <taxon>Coleoptera</taxon>
        <taxon>Polyphaga</taxon>
        <taxon>Cucujiformia</taxon>
        <taxon>Chrysomeloidea</taxon>
        <taxon>Cerambycidae</taxon>
        <taxon>Lepturinae</taxon>
        <taxon>Rhagiini</taxon>
        <taxon>Rhamnusium</taxon>
    </lineage>
</organism>
<dbReference type="EMBL" id="JANEYF010000559">
    <property type="protein sequence ID" value="KAJ8969292.1"/>
    <property type="molecule type" value="Genomic_DNA"/>
</dbReference>
<keyword evidence="3" id="KW-1185">Reference proteome</keyword>
<comment type="caution">
    <text evidence="2">The sequence shown here is derived from an EMBL/GenBank/DDBJ whole genome shotgun (WGS) entry which is preliminary data.</text>
</comment>
<gene>
    <name evidence="2" type="ORF">NQ314_001831</name>
</gene>
<sequence>MSQKQPKNLNEGKSVAETDDEHNVEKQIQSETVIDHFNVIDGHKVVINETEYKKEDDFGGAFFKVRIIDVKPESGELTTNKDVEEVTTVPVPSVRDRESVENSVENEIFKSREATNFENIETFDEVDSVQPFGKSSTTNRDAEWSEVMPIEPFEDNALSFDEHIQPIDLSDDIRVNQIMADAGAPIDPDAEFIYDIRHPQNQHVKLSENLIKPR</sequence>
<protein>
    <submittedName>
        <fullName evidence="2">Uncharacterized protein</fullName>
    </submittedName>
</protein>
<feature type="region of interest" description="Disordered" evidence="1">
    <location>
        <begin position="1"/>
        <end position="29"/>
    </location>
</feature>
<evidence type="ECO:0000313" key="3">
    <source>
        <dbReference type="Proteomes" id="UP001162156"/>
    </source>
</evidence>
<dbReference type="AlphaFoldDB" id="A0AAV8ZRZ1"/>
<proteinExistence type="predicted"/>
<dbReference type="Proteomes" id="UP001162156">
    <property type="component" value="Unassembled WGS sequence"/>
</dbReference>
<name>A0AAV8ZRZ1_9CUCU</name>
<reference evidence="2" key="1">
    <citation type="journal article" date="2023" name="Insect Mol. Biol.">
        <title>Genome sequencing provides insights into the evolution of gene families encoding plant cell wall-degrading enzymes in longhorned beetles.</title>
        <authorList>
            <person name="Shin N.R."/>
            <person name="Okamura Y."/>
            <person name="Kirsch R."/>
            <person name="Pauchet Y."/>
        </authorList>
    </citation>
    <scope>NUCLEOTIDE SEQUENCE</scope>
    <source>
        <strain evidence="2">RBIC_L_NR</strain>
    </source>
</reference>
<evidence type="ECO:0000313" key="2">
    <source>
        <dbReference type="EMBL" id="KAJ8969292.1"/>
    </source>
</evidence>
<accession>A0AAV8ZRZ1</accession>
<evidence type="ECO:0000256" key="1">
    <source>
        <dbReference type="SAM" id="MobiDB-lite"/>
    </source>
</evidence>